<sequence>MVDERGGKKTLQPKFTKGYSHIPQLREKLRWLYGYHPIVKTQYQLAKELNISAGTLSTWLTGVNYKDAVSVAPQNPDCIPTKHYRAFIDIWGLPAAILEMEDINEFKTALATFESGRGPWEKFVRTLPDDEVLEIVVNGEKGLIDPDDKPDEGVLQLLAGDEIMLRIPNPGLEHGVLLMQDRFGWSSLRPNPRWTATEVDAELVFPRQVEGSPARFAELDAVGGMHRALAVFTREALPGSAMDVLRAQPIEASGLNHLAGFLQGRVAAGPDQCHVVSRRFLVSTARRRKSRSSVVMRTSS</sequence>
<proteinExistence type="predicted"/>
<dbReference type="Proteomes" id="UP000248021">
    <property type="component" value="Unassembled WGS sequence"/>
</dbReference>
<gene>
    <name evidence="1" type="ORF">C7450_11175</name>
</gene>
<accession>A0A2V3TYL2</accession>
<evidence type="ECO:0000313" key="1">
    <source>
        <dbReference type="EMBL" id="PXW54544.1"/>
    </source>
</evidence>
<protein>
    <submittedName>
        <fullName evidence="1">Uncharacterized protein</fullName>
    </submittedName>
</protein>
<dbReference type="AlphaFoldDB" id="A0A2V3TYL2"/>
<reference evidence="1 2" key="1">
    <citation type="submission" date="2018-05" db="EMBL/GenBank/DDBJ databases">
        <title>Genomic Encyclopedia of Type Strains, Phase IV (KMG-IV): sequencing the most valuable type-strain genomes for metagenomic binning, comparative biology and taxonomic classification.</title>
        <authorList>
            <person name="Goeker M."/>
        </authorList>
    </citation>
    <scope>NUCLEOTIDE SEQUENCE [LARGE SCALE GENOMIC DNA]</scope>
    <source>
        <strain evidence="1 2">DSM 6462</strain>
    </source>
</reference>
<name>A0A2V3TYL2_9HYPH</name>
<evidence type="ECO:0000313" key="2">
    <source>
        <dbReference type="Proteomes" id="UP000248021"/>
    </source>
</evidence>
<organism evidence="1 2">
    <name type="scientific">Chelatococcus asaccharovorans</name>
    <dbReference type="NCBI Taxonomy" id="28210"/>
    <lineage>
        <taxon>Bacteria</taxon>
        <taxon>Pseudomonadati</taxon>
        <taxon>Pseudomonadota</taxon>
        <taxon>Alphaproteobacteria</taxon>
        <taxon>Hyphomicrobiales</taxon>
        <taxon>Chelatococcaceae</taxon>
        <taxon>Chelatococcus</taxon>
    </lineage>
</organism>
<keyword evidence="2" id="KW-1185">Reference proteome</keyword>
<comment type="caution">
    <text evidence="1">The sequence shown here is derived from an EMBL/GenBank/DDBJ whole genome shotgun (WGS) entry which is preliminary data.</text>
</comment>
<dbReference type="RefSeq" id="WP_110377015.1">
    <property type="nucleotide sequence ID" value="NZ_JAHBRY010000001.1"/>
</dbReference>
<dbReference type="EMBL" id="QJJK01000011">
    <property type="protein sequence ID" value="PXW54544.1"/>
    <property type="molecule type" value="Genomic_DNA"/>
</dbReference>